<dbReference type="PANTHER" id="PTHR13847">
    <property type="entry name" value="SARCOSINE DEHYDROGENASE-RELATED"/>
    <property type="match status" value="1"/>
</dbReference>
<evidence type="ECO:0000313" key="3">
    <source>
        <dbReference type="EMBL" id="MBA1155956.1"/>
    </source>
</evidence>
<accession>A0A838BNC7</accession>
<comment type="caution">
    <text evidence="3">The sequence shown here is derived from an EMBL/GenBank/DDBJ whole genome shotgun (WGS) entry which is preliminary data.</text>
</comment>
<dbReference type="PANTHER" id="PTHR13847:SF281">
    <property type="entry name" value="FAD DEPENDENT OXIDOREDUCTASE DOMAIN-CONTAINING PROTEIN"/>
    <property type="match status" value="1"/>
</dbReference>
<dbReference type="EMBL" id="JACDXJ010000001">
    <property type="protein sequence ID" value="MBA1155956.1"/>
    <property type="molecule type" value="Genomic_DNA"/>
</dbReference>
<protein>
    <submittedName>
        <fullName evidence="3">FAD-binding oxidoreductase</fullName>
    </submittedName>
</protein>
<dbReference type="GO" id="GO:0016491">
    <property type="term" value="F:oxidoreductase activity"/>
    <property type="evidence" value="ECO:0007669"/>
    <property type="project" value="UniProtKB-KW"/>
</dbReference>
<dbReference type="RefSeq" id="WP_181051548.1">
    <property type="nucleotide sequence ID" value="NZ_JACDXJ010000001.1"/>
</dbReference>
<reference evidence="3 4" key="1">
    <citation type="submission" date="2020-07" db="EMBL/GenBank/DDBJ databases">
        <title>Draft genome and description of Microvirga mediterraneensis Marseille-Q2068 sp. nov.</title>
        <authorList>
            <person name="Boxberger M."/>
        </authorList>
    </citation>
    <scope>NUCLEOTIDE SEQUENCE [LARGE SCALE GENOMIC DNA]</scope>
    <source>
        <strain evidence="3 4">Marseille-Q2068</strain>
    </source>
</reference>
<name>A0A838BNC7_9HYPH</name>
<dbReference type="AlphaFoldDB" id="A0A838BNC7"/>
<keyword evidence="4" id="KW-1185">Reference proteome</keyword>
<dbReference type="InterPro" id="IPR006076">
    <property type="entry name" value="FAD-dep_OxRdtase"/>
</dbReference>
<keyword evidence="1" id="KW-0560">Oxidoreductase</keyword>
<evidence type="ECO:0000259" key="2">
    <source>
        <dbReference type="Pfam" id="PF01266"/>
    </source>
</evidence>
<dbReference type="GO" id="GO:0005737">
    <property type="term" value="C:cytoplasm"/>
    <property type="evidence" value="ECO:0007669"/>
    <property type="project" value="TreeGrafter"/>
</dbReference>
<feature type="domain" description="FAD dependent oxidoreductase" evidence="2">
    <location>
        <begin position="29"/>
        <end position="379"/>
    </location>
</feature>
<dbReference type="Pfam" id="PF01266">
    <property type="entry name" value="DAO"/>
    <property type="match status" value="1"/>
</dbReference>
<dbReference type="Gene3D" id="3.50.50.60">
    <property type="entry name" value="FAD/NAD(P)-binding domain"/>
    <property type="match status" value="1"/>
</dbReference>
<dbReference type="Gene3D" id="3.30.9.10">
    <property type="entry name" value="D-Amino Acid Oxidase, subunit A, domain 2"/>
    <property type="match status" value="1"/>
</dbReference>
<sequence>MTGYGDTYYARTLADDSQRPSLTGTIKADVAIVGGGLAGLTAALELARAGRSVVILEAERVGWGASGRNGGFVGPGYATSHANITRMVGGERAQALHRLSIEGVRIVEGNLDALGMTENKRIYGKMSVLRYDDPDGLSRQCEMLKKTFDYHVEVMQTDAVRAVLRSPKYFQALYDPASFHFHPLNYARSLAKAIEDLNGKIYEGSRVTGCDFDGAEKVVRTERGEVRARDVVLAGGGYTDDLVPRLRRSILPIATYVLLTESAPEKISDAVRTPMAIGDNRRAGDYYRVVDGGARLLWGGRITTRTTEPRRLAEMMQKTMASTYPQLEGVRVETAWSGLMAYARHLMPLIGKLQPGVWHVFGFGGRGMNTTAIGGRGIAGGIPGPSDRYRLYEPFSLAWNGGPFGVAAAQLTYWTYQALDLAKERRAARAA</sequence>
<dbReference type="PRINTS" id="PR00420">
    <property type="entry name" value="RNGMNOXGNASE"/>
</dbReference>
<evidence type="ECO:0000256" key="1">
    <source>
        <dbReference type="ARBA" id="ARBA00023002"/>
    </source>
</evidence>
<evidence type="ECO:0000313" key="4">
    <source>
        <dbReference type="Proteomes" id="UP000572984"/>
    </source>
</evidence>
<proteinExistence type="predicted"/>
<gene>
    <name evidence="3" type="ORF">H0S73_07420</name>
</gene>
<dbReference type="InterPro" id="IPR036188">
    <property type="entry name" value="FAD/NAD-bd_sf"/>
</dbReference>
<organism evidence="3 4">
    <name type="scientific">Microvirga mediterraneensis</name>
    <dbReference type="NCBI Taxonomy" id="2754695"/>
    <lineage>
        <taxon>Bacteria</taxon>
        <taxon>Pseudomonadati</taxon>
        <taxon>Pseudomonadota</taxon>
        <taxon>Alphaproteobacteria</taxon>
        <taxon>Hyphomicrobiales</taxon>
        <taxon>Methylobacteriaceae</taxon>
        <taxon>Microvirga</taxon>
    </lineage>
</organism>
<dbReference type="SUPFAM" id="SSF51905">
    <property type="entry name" value="FAD/NAD(P)-binding domain"/>
    <property type="match status" value="1"/>
</dbReference>
<dbReference type="Proteomes" id="UP000572984">
    <property type="component" value="Unassembled WGS sequence"/>
</dbReference>